<dbReference type="GO" id="GO:0061711">
    <property type="term" value="F:tRNA N(6)-L-threonylcarbamoyladenine synthase activity"/>
    <property type="evidence" value="ECO:0007669"/>
    <property type="project" value="UniProtKB-EC"/>
</dbReference>
<feature type="domain" description="Gcp-like" evidence="9">
    <location>
        <begin position="23"/>
        <end position="330"/>
    </location>
</feature>
<dbReference type="FunFam" id="3.30.420.40:FF:000040">
    <property type="entry name" value="tRNA N6-adenosine threonylcarbamoyltransferase"/>
    <property type="match status" value="1"/>
</dbReference>
<name>A0A1F7J4Q1_9BACT</name>
<keyword evidence="1 8" id="KW-0963">Cytoplasm</keyword>
<reference evidence="10 11" key="1">
    <citation type="journal article" date="2016" name="Nat. Commun.">
        <title>Thousands of microbial genomes shed light on interconnected biogeochemical processes in an aquifer system.</title>
        <authorList>
            <person name="Anantharaman K."/>
            <person name="Brown C.T."/>
            <person name="Hug L.A."/>
            <person name="Sharon I."/>
            <person name="Castelle C.J."/>
            <person name="Probst A.J."/>
            <person name="Thomas B.C."/>
            <person name="Singh A."/>
            <person name="Wilkins M.J."/>
            <person name="Karaoz U."/>
            <person name="Brodie E.L."/>
            <person name="Williams K.H."/>
            <person name="Hubbard S.S."/>
            <person name="Banfield J.F."/>
        </authorList>
    </citation>
    <scope>NUCLEOTIDE SEQUENCE [LARGE SCALE GENOMIC DNA]</scope>
</reference>
<keyword evidence="2 8" id="KW-0808">Transferase</keyword>
<evidence type="ECO:0000256" key="8">
    <source>
        <dbReference type="HAMAP-Rule" id="MF_01445"/>
    </source>
</evidence>
<dbReference type="AlphaFoldDB" id="A0A1F7J4Q1"/>
<evidence type="ECO:0000256" key="4">
    <source>
        <dbReference type="ARBA" id="ARBA00022723"/>
    </source>
</evidence>
<dbReference type="NCBIfam" id="TIGR00329">
    <property type="entry name" value="gcp_kae1"/>
    <property type="match status" value="1"/>
</dbReference>
<dbReference type="PANTHER" id="PTHR11735">
    <property type="entry name" value="TRNA N6-ADENOSINE THREONYLCARBAMOYLTRANSFERASE"/>
    <property type="match status" value="1"/>
</dbReference>
<evidence type="ECO:0000256" key="7">
    <source>
        <dbReference type="ARBA" id="ARBA00048117"/>
    </source>
</evidence>
<comment type="function">
    <text evidence="8">Required for the formation of a threonylcarbamoyl group on adenosine at position 37 (t(6)A37) in tRNAs that read codons beginning with adenine. Is involved in the transfer of the threonylcarbamoyl moiety of threonylcarbamoyl-AMP (TC-AMP) to the N6 group of A37, together with TsaE and TsaB. TsaD likely plays a direct catalytic role in this reaction.</text>
</comment>
<comment type="subcellular location">
    <subcellularLocation>
        <location evidence="8">Cytoplasm</location>
    </subcellularLocation>
</comment>
<dbReference type="Proteomes" id="UP000178558">
    <property type="component" value="Unassembled WGS sequence"/>
</dbReference>
<evidence type="ECO:0000256" key="1">
    <source>
        <dbReference type="ARBA" id="ARBA00022490"/>
    </source>
</evidence>
<dbReference type="PANTHER" id="PTHR11735:SF6">
    <property type="entry name" value="TRNA N6-ADENOSINE THREONYLCARBAMOYLTRANSFERASE, MITOCHONDRIAL"/>
    <property type="match status" value="1"/>
</dbReference>
<evidence type="ECO:0000259" key="9">
    <source>
        <dbReference type="Pfam" id="PF00814"/>
    </source>
</evidence>
<dbReference type="NCBIfam" id="TIGR03723">
    <property type="entry name" value="T6A_TsaD_YgjD"/>
    <property type="match status" value="1"/>
</dbReference>
<feature type="binding site" evidence="8">
    <location>
        <position position="295"/>
    </location>
    <ligand>
        <name>substrate</name>
    </ligand>
</feature>
<dbReference type="SUPFAM" id="SSF53067">
    <property type="entry name" value="Actin-like ATPase domain"/>
    <property type="match status" value="2"/>
</dbReference>
<feature type="binding site" evidence="8">
    <location>
        <begin position="154"/>
        <end position="158"/>
    </location>
    <ligand>
        <name>substrate</name>
    </ligand>
</feature>
<evidence type="ECO:0000313" key="10">
    <source>
        <dbReference type="EMBL" id="OGK50578.1"/>
    </source>
</evidence>
<evidence type="ECO:0000313" key="11">
    <source>
        <dbReference type="Proteomes" id="UP000178558"/>
    </source>
</evidence>
<dbReference type="GO" id="GO:0002949">
    <property type="term" value="P:tRNA threonylcarbamoyladenosine modification"/>
    <property type="evidence" value="ECO:0007669"/>
    <property type="project" value="UniProtKB-UniRule"/>
</dbReference>
<protein>
    <recommendedName>
        <fullName evidence="8">tRNA N6-adenosine threonylcarbamoyltransferase</fullName>
        <ecNumber evidence="8">2.3.1.234</ecNumber>
    </recommendedName>
    <alternativeName>
        <fullName evidence="8">N6-L-threonylcarbamoyladenine synthase</fullName>
        <shortName evidence="8">t(6)A synthase</shortName>
    </alternativeName>
    <alternativeName>
        <fullName evidence="8">t(6)A37 threonylcarbamoyladenosine biosynthesis protein TsaD</fullName>
    </alternativeName>
    <alternativeName>
        <fullName evidence="8">tRNA threonylcarbamoyladenosine biosynthesis protein TsaD</fullName>
    </alternativeName>
</protein>
<dbReference type="EMBL" id="MGAQ01000015">
    <property type="protein sequence ID" value="OGK50578.1"/>
    <property type="molecule type" value="Genomic_DNA"/>
</dbReference>
<dbReference type="Pfam" id="PF00814">
    <property type="entry name" value="TsaD"/>
    <property type="match status" value="1"/>
</dbReference>
<feature type="binding site" evidence="8">
    <location>
        <position position="129"/>
    </location>
    <ligand>
        <name>Fe cation</name>
        <dbReference type="ChEBI" id="CHEBI:24875"/>
    </ligand>
</feature>
<evidence type="ECO:0000256" key="3">
    <source>
        <dbReference type="ARBA" id="ARBA00022694"/>
    </source>
</evidence>
<dbReference type="EC" id="2.3.1.234" evidence="8"/>
<dbReference type="Gene3D" id="3.30.420.40">
    <property type="match status" value="2"/>
</dbReference>
<feature type="binding site" evidence="8">
    <location>
        <position position="324"/>
    </location>
    <ligand>
        <name>Fe cation</name>
        <dbReference type="ChEBI" id="CHEBI:24875"/>
    </ligand>
</feature>
<feature type="binding site" evidence="8">
    <location>
        <position position="125"/>
    </location>
    <ligand>
        <name>Fe cation</name>
        <dbReference type="ChEBI" id="CHEBI:24875"/>
    </ligand>
</feature>
<dbReference type="InterPro" id="IPR043129">
    <property type="entry name" value="ATPase_NBD"/>
</dbReference>
<dbReference type="PRINTS" id="PR00789">
    <property type="entry name" value="OSIALOPTASE"/>
</dbReference>
<dbReference type="InterPro" id="IPR017861">
    <property type="entry name" value="KAE1/TsaD"/>
</dbReference>
<comment type="cofactor">
    <cofactor evidence="8">
        <name>Fe(2+)</name>
        <dbReference type="ChEBI" id="CHEBI:29033"/>
    </cofactor>
    <text evidence="8">Binds 1 Fe(2+) ion per subunit.</text>
</comment>
<feature type="binding site" evidence="8">
    <location>
        <position position="187"/>
    </location>
    <ligand>
        <name>substrate</name>
    </ligand>
</feature>
<dbReference type="InterPro" id="IPR000905">
    <property type="entry name" value="Gcp-like_dom"/>
</dbReference>
<gene>
    <name evidence="8" type="primary">tsaD</name>
    <name evidence="10" type="ORF">A3B50_02230</name>
</gene>
<evidence type="ECO:0000256" key="2">
    <source>
        <dbReference type="ARBA" id="ARBA00022679"/>
    </source>
</evidence>
<evidence type="ECO:0000256" key="6">
    <source>
        <dbReference type="ARBA" id="ARBA00023315"/>
    </source>
</evidence>
<evidence type="ECO:0000256" key="5">
    <source>
        <dbReference type="ARBA" id="ARBA00023004"/>
    </source>
</evidence>
<keyword evidence="5 8" id="KW-0408">Iron</keyword>
<dbReference type="GO" id="GO:0005737">
    <property type="term" value="C:cytoplasm"/>
    <property type="evidence" value="ECO:0007669"/>
    <property type="project" value="UniProtKB-SubCell"/>
</dbReference>
<dbReference type="InterPro" id="IPR022450">
    <property type="entry name" value="TsaD"/>
</dbReference>
<dbReference type="HAMAP" id="MF_01445">
    <property type="entry name" value="TsaD"/>
    <property type="match status" value="1"/>
</dbReference>
<keyword evidence="6 8" id="KW-0012">Acyltransferase</keyword>
<comment type="caution">
    <text evidence="10">The sequence shown here is derived from an EMBL/GenBank/DDBJ whole genome shotgun (WGS) entry which is preliminary data.</text>
</comment>
<keyword evidence="4 8" id="KW-0479">Metal-binding</keyword>
<proteinExistence type="inferred from homology"/>
<organism evidence="10 11">
    <name type="scientific">Candidatus Roizmanbacteria bacterium RIFCSPLOWO2_01_FULL_40_42</name>
    <dbReference type="NCBI Taxonomy" id="1802066"/>
    <lineage>
        <taxon>Bacteria</taxon>
        <taxon>Candidatus Roizmaniibacteriota</taxon>
    </lineage>
</organism>
<sequence length="362" mass="39897">MNILAIDTSADETSIAITEGRRIISNGVYSQILTHTQWGGIVPSLAKRAHQERIDLVIEEASKRFLKAKGEKKERKTTYLNEAMKSIDCIAVTYGPGLAIALEVGIQKAKDLAKKYKKKLIAVNHMEGHIYSCFAQNSKGKPDVPIKFPYLALLISGGHTELILLKDHLSYEVLGETVDDAAGEALDKAAKLLGFGYPGGPIIERLASGVKNKDIYKLPRPMKKSPDLNFSFSGLKTSFYYMLKKMSEKEINKNAKFLASAFQEAVFESLLIKTEKAINQTGVTNILVGGGVVANKHLRSYMRKLAKRHSGQVIFPPFPYLTGDNAGMIGIVAFYKAELGSFSKESQIDRTPRLRLSEKAVG</sequence>
<comment type="catalytic activity">
    <reaction evidence="7 8">
        <text>L-threonylcarbamoyladenylate + adenosine(37) in tRNA = N(6)-L-threonylcarbamoyladenosine(37) in tRNA + AMP + H(+)</text>
        <dbReference type="Rhea" id="RHEA:37059"/>
        <dbReference type="Rhea" id="RHEA-COMP:10162"/>
        <dbReference type="Rhea" id="RHEA-COMP:10163"/>
        <dbReference type="ChEBI" id="CHEBI:15378"/>
        <dbReference type="ChEBI" id="CHEBI:73682"/>
        <dbReference type="ChEBI" id="CHEBI:74411"/>
        <dbReference type="ChEBI" id="CHEBI:74418"/>
        <dbReference type="ChEBI" id="CHEBI:456215"/>
        <dbReference type="EC" id="2.3.1.234"/>
    </reaction>
</comment>
<accession>A0A1F7J4Q1</accession>
<feature type="binding site" evidence="8">
    <location>
        <position position="204"/>
    </location>
    <ligand>
        <name>substrate</name>
    </ligand>
</feature>
<comment type="similarity">
    <text evidence="8">Belongs to the KAE1 / TsaD family.</text>
</comment>
<feature type="binding site" evidence="8">
    <location>
        <position position="200"/>
    </location>
    <ligand>
        <name>substrate</name>
    </ligand>
</feature>
<keyword evidence="3 8" id="KW-0819">tRNA processing</keyword>
<dbReference type="GO" id="GO:0005506">
    <property type="term" value="F:iron ion binding"/>
    <property type="evidence" value="ECO:0007669"/>
    <property type="project" value="UniProtKB-UniRule"/>
</dbReference>